<evidence type="ECO:0000313" key="2">
    <source>
        <dbReference type="EMBL" id="SHM36201.1"/>
    </source>
</evidence>
<gene>
    <name evidence="2" type="ORF">SAMN02746066_01682</name>
</gene>
<feature type="transmembrane region" description="Helical" evidence="1">
    <location>
        <begin position="36"/>
        <end position="53"/>
    </location>
</feature>
<feature type="transmembrane region" description="Helical" evidence="1">
    <location>
        <begin position="119"/>
        <end position="136"/>
    </location>
</feature>
<reference evidence="2 3" key="1">
    <citation type="submission" date="2016-11" db="EMBL/GenBank/DDBJ databases">
        <authorList>
            <person name="Jaros S."/>
            <person name="Januszkiewicz K."/>
            <person name="Wedrychowicz H."/>
        </authorList>
    </citation>
    <scope>NUCLEOTIDE SEQUENCE [LARGE SCALE GENOMIC DNA]</scope>
    <source>
        <strain evidence="2 3">DSM 15930</strain>
    </source>
</reference>
<feature type="transmembrane region" description="Helical" evidence="1">
    <location>
        <begin position="94"/>
        <end position="113"/>
    </location>
</feature>
<feature type="transmembrane region" description="Helical" evidence="1">
    <location>
        <begin position="143"/>
        <end position="161"/>
    </location>
</feature>
<name>A0A1M7I5Z8_9FIRM</name>
<keyword evidence="3" id="KW-1185">Reference proteome</keyword>
<feature type="transmembrane region" description="Helical" evidence="1">
    <location>
        <begin position="6"/>
        <end position="24"/>
    </location>
</feature>
<dbReference type="EMBL" id="FRCP01000009">
    <property type="protein sequence ID" value="SHM36201.1"/>
    <property type="molecule type" value="Genomic_DNA"/>
</dbReference>
<keyword evidence="1" id="KW-1133">Transmembrane helix</keyword>
<evidence type="ECO:0000256" key="1">
    <source>
        <dbReference type="SAM" id="Phobius"/>
    </source>
</evidence>
<evidence type="ECO:0000313" key="3">
    <source>
        <dbReference type="Proteomes" id="UP000184038"/>
    </source>
</evidence>
<dbReference type="AlphaFoldDB" id="A0A1M7I5Z8"/>
<protein>
    <submittedName>
        <fullName evidence="2">Uncharacterized protein</fullName>
    </submittedName>
</protein>
<feature type="transmembrane region" description="Helical" evidence="1">
    <location>
        <begin position="65"/>
        <end position="82"/>
    </location>
</feature>
<dbReference type="OrthoDB" id="9798454at2"/>
<keyword evidence="1" id="KW-0812">Transmembrane</keyword>
<proteinExistence type="predicted"/>
<feature type="transmembrane region" description="Helical" evidence="1">
    <location>
        <begin position="167"/>
        <end position="188"/>
    </location>
</feature>
<organism evidence="2 3">
    <name type="scientific">Anaerosporobacter mobilis DSM 15930</name>
    <dbReference type="NCBI Taxonomy" id="1120996"/>
    <lineage>
        <taxon>Bacteria</taxon>
        <taxon>Bacillati</taxon>
        <taxon>Bacillota</taxon>
        <taxon>Clostridia</taxon>
        <taxon>Lachnospirales</taxon>
        <taxon>Lachnospiraceae</taxon>
        <taxon>Anaerosporobacter</taxon>
    </lineage>
</organism>
<accession>A0A1M7I5Z8</accession>
<dbReference type="STRING" id="1120996.SAMN02746066_01682"/>
<dbReference type="RefSeq" id="WP_073285942.1">
    <property type="nucleotide sequence ID" value="NZ_FRCP01000009.1"/>
</dbReference>
<dbReference type="Proteomes" id="UP000184038">
    <property type="component" value="Unassembled WGS sequence"/>
</dbReference>
<keyword evidence="1" id="KW-0472">Membrane</keyword>
<sequence length="206" mass="23429">MIWFFSMWWYWLPAGLGFAFRFGLLKYKILDSELRVKAILRDIGIIALLSLAWNLMNENKLEDNAGVMVFALTMVYIFYGIAKDCEDIGGTTESLLLIVKGVFVTALSFQTLIGTATGAAFTCILAGLAYKLWFGVEKKTDLFEIVFLCMEAILLSLYTEINNVEGLLFVFLFVFFEETAIFLLNYLLKYITAHILGEADDYDFDV</sequence>